<dbReference type="GO" id="GO:0030865">
    <property type="term" value="P:cortical cytoskeleton organization"/>
    <property type="evidence" value="ECO:0007669"/>
    <property type="project" value="TreeGrafter"/>
</dbReference>
<evidence type="ECO:0000256" key="2">
    <source>
        <dbReference type="ARBA" id="ARBA00004496"/>
    </source>
</evidence>
<name>A0A482XDV5_LAOST</name>
<dbReference type="EMBL" id="QKKF02012532">
    <property type="protein sequence ID" value="RZF43658.1"/>
    <property type="molecule type" value="Genomic_DNA"/>
</dbReference>
<dbReference type="GO" id="GO:0035303">
    <property type="term" value="P:regulation of dephosphorylation"/>
    <property type="evidence" value="ECO:0007669"/>
    <property type="project" value="InterPro"/>
</dbReference>
<evidence type="ECO:0000313" key="10">
    <source>
        <dbReference type="EMBL" id="RZF43658.1"/>
    </source>
</evidence>
<dbReference type="InterPro" id="IPR018247">
    <property type="entry name" value="EF_Hand_1_Ca_BS"/>
</dbReference>
<dbReference type="SMR" id="A0A482XDV5"/>
<sequence length="518" mass="60180">MDLKSALKSAIEAKKKDYNPQAALEKEIEHFKKNYTDIKDKKSAVDQQSYARIPKFYYKLPKKDEILAQKLREEARDIFLKKKSKELLDNNELQAFWALLIKYQSSNVSPNSSFSGEETISYKEYQQILPKKDEILAQKLREEARDIFLKKKSKELLDNNELQAFWALLIKYQSSNVSPNSSFSGEETISYKEYQQIVNKAGPKYKKYLTPAVFAKLLQTSSHSTGRISTTSLFTYVMRKSWLEQTWIGLSLYDVTGHGYLREADLESYITFLIPTLPQLDGLENSFHNFYVCTVVRTFFFFLDPLRTGRVRIKDVVTCSFLDDLTELREGELTNDMLKANWFSAPSTLHVYGQYLNLDRDHNGMLSKRELAEYGTGTLTSVFLDRVFQECLTYKGEMDYKTYLDFVLALENRHEPQSLHYLFKILDINGVGYLDSFSLRYFLREIQEQMRVHEQDQVSFEDIKDGLFDMIKPADPTKITLQDLLNSGQGEVFVSILIDLNGFWAYERRAASPETVDS</sequence>
<dbReference type="GO" id="GO:0000226">
    <property type="term" value="P:microtubule cytoskeleton organization"/>
    <property type="evidence" value="ECO:0007669"/>
    <property type="project" value="TreeGrafter"/>
</dbReference>
<comment type="subcellular location">
    <subcellularLocation>
        <location evidence="2">Cytoplasm</location>
    </subcellularLocation>
    <subcellularLocation>
        <location evidence="1">Nucleus</location>
    </subcellularLocation>
</comment>
<evidence type="ECO:0000256" key="4">
    <source>
        <dbReference type="ARBA" id="ARBA00022490"/>
    </source>
</evidence>
<protein>
    <recommendedName>
        <fullName evidence="3">Serine/threonine-protein phosphatase 2A regulatory subunit B'' subunit gamma</fullName>
    </recommendedName>
</protein>
<evidence type="ECO:0000256" key="8">
    <source>
        <dbReference type="ARBA" id="ARBA00023242"/>
    </source>
</evidence>
<keyword evidence="8" id="KW-0539">Nucleus</keyword>
<accession>A0A482XDV5</accession>
<keyword evidence="5" id="KW-0479">Metal-binding</keyword>
<reference evidence="10 11" key="1">
    <citation type="journal article" date="2017" name="Gigascience">
        <title>Genome sequence of the small brown planthopper, Laodelphax striatellus.</title>
        <authorList>
            <person name="Zhu J."/>
            <person name="Jiang F."/>
            <person name="Wang X."/>
            <person name="Yang P."/>
            <person name="Bao Y."/>
            <person name="Zhao W."/>
            <person name="Wang W."/>
            <person name="Lu H."/>
            <person name="Wang Q."/>
            <person name="Cui N."/>
            <person name="Li J."/>
            <person name="Chen X."/>
            <person name="Luo L."/>
            <person name="Yu J."/>
            <person name="Kang L."/>
            <person name="Cui F."/>
        </authorList>
    </citation>
    <scope>NUCLEOTIDE SEQUENCE [LARGE SCALE GENOMIC DNA]</scope>
    <source>
        <strain evidence="10">Lst14</strain>
    </source>
</reference>
<dbReference type="InterPro" id="IPR011992">
    <property type="entry name" value="EF-hand-dom_pair"/>
</dbReference>
<dbReference type="GO" id="GO:0005737">
    <property type="term" value="C:cytoplasm"/>
    <property type="evidence" value="ECO:0007669"/>
    <property type="project" value="UniProtKB-SubCell"/>
</dbReference>
<keyword evidence="7" id="KW-0106">Calcium</keyword>
<dbReference type="InterPro" id="IPR039865">
    <property type="entry name" value="PPP2R3C"/>
</dbReference>
<dbReference type="FunFam" id="1.10.238.10:FF:000091">
    <property type="entry name" value="Serine/threonine-protein phosphatase 2A regulatory subunit B'' subunit gamma"/>
    <property type="match status" value="1"/>
</dbReference>
<dbReference type="GO" id="GO:0046872">
    <property type="term" value="F:metal ion binding"/>
    <property type="evidence" value="ECO:0007669"/>
    <property type="project" value="UniProtKB-KW"/>
</dbReference>
<dbReference type="Pfam" id="PF17958">
    <property type="entry name" value="EF-hand_13"/>
    <property type="match status" value="1"/>
</dbReference>
<evidence type="ECO:0000256" key="6">
    <source>
        <dbReference type="ARBA" id="ARBA00022737"/>
    </source>
</evidence>
<dbReference type="GO" id="GO:0005813">
    <property type="term" value="C:centrosome"/>
    <property type="evidence" value="ECO:0007669"/>
    <property type="project" value="TreeGrafter"/>
</dbReference>
<dbReference type="Proteomes" id="UP000291343">
    <property type="component" value="Unassembled WGS sequence"/>
</dbReference>
<dbReference type="CDD" id="cd21505">
    <property type="entry name" value="PPP2R3C"/>
    <property type="match status" value="1"/>
</dbReference>
<dbReference type="PROSITE" id="PS00018">
    <property type="entry name" value="EF_HAND_1"/>
    <property type="match status" value="1"/>
</dbReference>
<evidence type="ECO:0000256" key="3">
    <source>
        <dbReference type="ARBA" id="ARBA00022320"/>
    </source>
</evidence>
<dbReference type="AlphaFoldDB" id="A0A482XDV5"/>
<dbReference type="STRING" id="195883.A0A482XDV5"/>
<feature type="domain" description="PP2A regulatory subunit B'' EF-hand" evidence="9">
    <location>
        <begin position="256"/>
        <end position="329"/>
    </location>
</feature>
<comment type="caution">
    <text evidence="10">The sequence shown here is derived from an EMBL/GenBank/DDBJ whole genome shotgun (WGS) entry which is preliminary data.</text>
</comment>
<keyword evidence="4" id="KW-0963">Cytoplasm</keyword>
<keyword evidence="11" id="KW-1185">Reference proteome</keyword>
<organism evidence="10 11">
    <name type="scientific">Laodelphax striatellus</name>
    <name type="common">Small brown planthopper</name>
    <name type="synonym">Delphax striatella</name>
    <dbReference type="NCBI Taxonomy" id="195883"/>
    <lineage>
        <taxon>Eukaryota</taxon>
        <taxon>Metazoa</taxon>
        <taxon>Ecdysozoa</taxon>
        <taxon>Arthropoda</taxon>
        <taxon>Hexapoda</taxon>
        <taxon>Insecta</taxon>
        <taxon>Pterygota</taxon>
        <taxon>Neoptera</taxon>
        <taxon>Paraneoptera</taxon>
        <taxon>Hemiptera</taxon>
        <taxon>Auchenorrhyncha</taxon>
        <taxon>Fulgoroidea</taxon>
        <taxon>Delphacidae</taxon>
        <taxon>Criomorphinae</taxon>
        <taxon>Laodelphax</taxon>
    </lineage>
</organism>
<dbReference type="GO" id="GO:0005634">
    <property type="term" value="C:nucleus"/>
    <property type="evidence" value="ECO:0007669"/>
    <property type="project" value="UniProtKB-SubCell"/>
</dbReference>
<dbReference type="GO" id="GO:0005819">
    <property type="term" value="C:spindle"/>
    <property type="evidence" value="ECO:0007669"/>
    <property type="project" value="TreeGrafter"/>
</dbReference>
<evidence type="ECO:0000256" key="1">
    <source>
        <dbReference type="ARBA" id="ARBA00004123"/>
    </source>
</evidence>
<dbReference type="SUPFAM" id="SSF47473">
    <property type="entry name" value="EF-hand"/>
    <property type="match status" value="1"/>
</dbReference>
<dbReference type="OrthoDB" id="10265007at2759"/>
<dbReference type="PANTHER" id="PTHR12085:SF3">
    <property type="entry name" value="SERINE_THREONINE-PROTEIN PHOSPHATASE 2A REGULATORY SUBUNIT B'' SUBUNIT GAMMA"/>
    <property type="match status" value="1"/>
</dbReference>
<evidence type="ECO:0000256" key="7">
    <source>
        <dbReference type="ARBA" id="ARBA00022837"/>
    </source>
</evidence>
<dbReference type="InParanoid" id="A0A482XDV5"/>
<evidence type="ECO:0000256" key="5">
    <source>
        <dbReference type="ARBA" id="ARBA00022723"/>
    </source>
</evidence>
<dbReference type="PANTHER" id="PTHR12085">
    <property type="entry name" value="SERINE/THREONINE-PROTEIN PHOSPHATASE 2A REGULATORY SUBUNIT B'' SUBUNIT GAMMA"/>
    <property type="match status" value="1"/>
</dbReference>
<keyword evidence="6" id="KW-0677">Repeat</keyword>
<evidence type="ECO:0000259" key="9">
    <source>
        <dbReference type="Pfam" id="PF17958"/>
    </source>
</evidence>
<dbReference type="Gene3D" id="1.10.238.220">
    <property type="match status" value="1"/>
</dbReference>
<dbReference type="InterPro" id="IPR041534">
    <property type="entry name" value="EF-hand_13"/>
</dbReference>
<gene>
    <name evidence="10" type="ORF">LSTR_LSTR009255</name>
</gene>
<dbReference type="Gene3D" id="1.10.238.10">
    <property type="entry name" value="EF-hand"/>
    <property type="match status" value="1"/>
</dbReference>
<proteinExistence type="predicted"/>
<evidence type="ECO:0000313" key="11">
    <source>
        <dbReference type="Proteomes" id="UP000291343"/>
    </source>
</evidence>